<dbReference type="Ensembl" id="ENSENLT00000033764.1">
    <property type="protein sequence ID" value="ENSENLP00000032839.1"/>
    <property type="gene ID" value="ENSENLG00000014500.1"/>
</dbReference>
<feature type="domain" description="Calponin-homology (CH)" evidence="1">
    <location>
        <begin position="10"/>
        <end position="118"/>
    </location>
</feature>
<sequence>MSDGRCPRKAALPREVMKWLLSLDLTSYPNNVRRDFSSGCLMAEIFSHYYPHEFPEHSYNKGSSLSAKQKNWNWIERALQKHNLHLRKEVVDGTIHCKPGAAELLVQEVFTALTNRSINVQVPETDFTDQQYQDLLPAVARSTASKAIKNNLRTTEIMAEPDISTNQRKAEVILHRHLERKAAERALNPGRFKMKPNLGQLAIKRLLPSSKDVECFDGPSSQATPSSKCQVLNSLSPVITAQMHHLSAAVCNGFGKW</sequence>
<dbReference type="PANTHER" id="PTHR12509:SF8">
    <property type="entry name" value="SPERMATOGENESIS-ASSOCIATED PROTEIN 4"/>
    <property type="match status" value="1"/>
</dbReference>
<reference evidence="2" key="3">
    <citation type="submission" date="2025-09" db="UniProtKB">
        <authorList>
            <consortium name="Ensembl"/>
        </authorList>
    </citation>
    <scope>IDENTIFICATION</scope>
</reference>
<evidence type="ECO:0000313" key="2">
    <source>
        <dbReference type="Ensembl" id="ENSENLP00000032839.1"/>
    </source>
</evidence>
<proteinExistence type="predicted"/>
<dbReference type="FunCoup" id="A0A665VM72">
    <property type="interactions" value="14"/>
</dbReference>
<dbReference type="InParanoid" id="A0A665VM72"/>
<dbReference type="AlphaFoldDB" id="A0A665VM72"/>
<dbReference type="PANTHER" id="PTHR12509">
    <property type="entry name" value="SPERMATOGENESIS-ASSOCIATED 4-RELATED"/>
    <property type="match status" value="1"/>
</dbReference>
<dbReference type="InterPro" id="IPR052111">
    <property type="entry name" value="Spermatogenesis_Ciliary_MAP"/>
</dbReference>
<dbReference type="GO" id="GO:0008017">
    <property type="term" value="F:microtubule binding"/>
    <property type="evidence" value="ECO:0007669"/>
    <property type="project" value="TreeGrafter"/>
</dbReference>
<reference evidence="2" key="2">
    <citation type="submission" date="2025-08" db="UniProtKB">
        <authorList>
            <consortium name="Ensembl"/>
        </authorList>
    </citation>
    <scope>IDENTIFICATION</scope>
</reference>
<dbReference type="Gene3D" id="1.10.418.10">
    <property type="entry name" value="Calponin-like domain"/>
    <property type="match status" value="1"/>
</dbReference>
<dbReference type="GO" id="GO:0051493">
    <property type="term" value="P:regulation of cytoskeleton organization"/>
    <property type="evidence" value="ECO:0007669"/>
    <property type="project" value="TreeGrafter"/>
</dbReference>
<accession>A0A665VM72</accession>
<gene>
    <name evidence="2" type="primary">spata4</name>
</gene>
<protein>
    <submittedName>
        <fullName evidence="2">Spermatogenesis associated 4</fullName>
    </submittedName>
</protein>
<organism evidence="2 3">
    <name type="scientific">Echeneis naucrates</name>
    <name type="common">Live sharksucker</name>
    <dbReference type="NCBI Taxonomy" id="173247"/>
    <lineage>
        <taxon>Eukaryota</taxon>
        <taxon>Metazoa</taxon>
        <taxon>Chordata</taxon>
        <taxon>Craniata</taxon>
        <taxon>Vertebrata</taxon>
        <taxon>Euteleostomi</taxon>
        <taxon>Actinopterygii</taxon>
        <taxon>Neopterygii</taxon>
        <taxon>Teleostei</taxon>
        <taxon>Neoteleostei</taxon>
        <taxon>Acanthomorphata</taxon>
        <taxon>Carangaria</taxon>
        <taxon>Carangiformes</taxon>
        <taxon>Echeneidae</taxon>
        <taxon>Echeneis</taxon>
    </lineage>
</organism>
<dbReference type="GO" id="GO:0005930">
    <property type="term" value="C:axoneme"/>
    <property type="evidence" value="ECO:0007669"/>
    <property type="project" value="TreeGrafter"/>
</dbReference>
<dbReference type="InterPro" id="IPR001715">
    <property type="entry name" value="CH_dom"/>
</dbReference>
<dbReference type="InterPro" id="IPR036872">
    <property type="entry name" value="CH_dom_sf"/>
</dbReference>
<name>A0A665VM72_ECHNA</name>
<dbReference type="Pfam" id="PF06294">
    <property type="entry name" value="CH_2"/>
    <property type="match status" value="1"/>
</dbReference>
<reference evidence="2" key="1">
    <citation type="submission" date="2021-04" db="EMBL/GenBank/DDBJ databases">
        <authorList>
            <consortium name="Wellcome Sanger Institute Data Sharing"/>
        </authorList>
    </citation>
    <scope>NUCLEOTIDE SEQUENCE [LARGE SCALE GENOMIC DNA]</scope>
</reference>
<evidence type="ECO:0000313" key="3">
    <source>
        <dbReference type="Proteomes" id="UP000472264"/>
    </source>
</evidence>
<dbReference type="Proteomes" id="UP000472264">
    <property type="component" value="Chromosome 10"/>
</dbReference>
<keyword evidence="3" id="KW-1185">Reference proteome</keyword>
<dbReference type="InterPro" id="IPR010441">
    <property type="entry name" value="CH_2"/>
</dbReference>
<dbReference type="PROSITE" id="PS50021">
    <property type="entry name" value="CH"/>
    <property type="match status" value="1"/>
</dbReference>
<evidence type="ECO:0000259" key="1">
    <source>
        <dbReference type="PROSITE" id="PS50021"/>
    </source>
</evidence>
<dbReference type="OMA" id="CIYYPWD"/>